<dbReference type="EMBL" id="JASNJD010000003">
    <property type="protein sequence ID" value="MDK3016960.1"/>
    <property type="molecule type" value="Genomic_DNA"/>
</dbReference>
<evidence type="ECO:0000313" key="2">
    <source>
        <dbReference type="EMBL" id="MDK3016960.1"/>
    </source>
</evidence>
<feature type="transmembrane region" description="Helical" evidence="1">
    <location>
        <begin position="6"/>
        <end position="24"/>
    </location>
</feature>
<sequence length="128" mass="14430">MSTTLIVILTAAALALLTVLLNLAGRPRRMRLDDDAARRAWADSHPGDAIRQVTLSTDRRAALLLTDQGPVLVWAAGREIVARRLRDFDLVDEGRAIRVIFRDYATPAAELRLDAFERQHWLNLMDRS</sequence>
<keyword evidence="3" id="KW-1185">Reference proteome</keyword>
<gene>
    <name evidence="2" type="ORF">QO033_04685</name>
</gene>
<name>A0ABT7EX85_9RHOB</name>
<keyword evidence="1" id="KW-0472">Membrane</keyword>
<comment type="caution">
    <text evidence="2">The sequence shown here is derived from an EMBL/GenBank/DDBJ whole genome shotgun (WGS) entry which is preliminary data.</text>
</comment>
<accession>A0ABT7EX85</accession>
<organism evidence="2 3">
    <name type="scientific">Pseudodonghicola flavimaris</name>
    <dbReference type="NCBI Taxonomy" id="3050036"/>
    <lineage>
        <taxon>Bacteria</taxon>
        <taxon>Pseudomonadati</taxon>
        <taxon>Pseudomonadota</taxon>
        <taxon>Alphaproteobacteria</taxon>
        <taxon>Rhodobacterales</taxon>
        <taxon>Paracoccaceae</taxon>
        <taxon>Pseudodonghicola</taxon>
    </lineage>
</organism>
<keyword evidence="1" id="KW-0812">Transmembrane</keyword>
<evidence type="ECO:0000256" key="1">
    <source>
        <dbReference type="SAM" id="Phobius"/>
    </source>
</evidence>
<evidence type="ECO:0000313" key="3">
    <source>
        <dbReference type="Proteomes" id="UP001243757"/>
    </source>
</evidence>
<dbReference type="RefSeq" id="WP_284479782.1">
    <property type="nucleotide sequence ID" value="NZ_JASNJD010000003.1"/>
</dbReference>
<dbReference type="Proteomes" id="UP001243757">
    <property type="component" value="Unassembled WGS sequence"/>
</dbReference>
<proteinExistence type="predicted"/>
<protein>
    <submittedName>
        <fullName evidence="2">Uncharacterized protein</fullName>
    </submittedName>
</protein>
<reference evidence="2 3" key="1">
    <citation type="submission" date="2023-05" db="EMBL/GenBank/DDBJ databases">
        <title>Pseudodonghicola sp. nov.</title>
        <authorList>
            <person name="Huang J."/>
        </authorList>
    </citation>
    <scope>NUCLEOTIDE SEQUENCE [LARGE SCALE GENOMIC DNA]</scope>
    <source>
        <strain evidence="2 3">IC7</strain>
    </source>
</reference>
<keyword evidence="1" id="KW-1133">Transmembrane helix</keyword>